<protein>
    <recommendedName>
        <fullName evidence="3">Phage protein</fullName>
    </recommendedName>
</protein>
<dbReference type="EMBL" id="JAUSRF010000006">
    <property type="protein sequence ID" value="MDP9837565.1"/>
    <property type="molecule type" value="Genomic_DNA"/>
</dbReference>
<accession>A0ABT9PSZ2</accession>
<dbReference type="RefSeq" id="WP_306834398.1">
    <property type="nucleotide sequence ID" value="NZ_JAUSRF010000006.1"/>
</dbReference>
<evidence type="ECO:0000313" key="1">
    <source>
        <dbReference type="EMBL" id="MDP9837565.1"/>
    </source>
</evidence>
<proteinExistence type="predicted"/>
<gene>
    <name evidence="1" type="ORF">J2T09_002317</name>
</gene>
<reference evidence="1 2" key="1">
    <citation type="submission" date="2023-07" db="EMBL/GenBank/DDBJ databases">
        <title>Sorghum-associated microbial communities from plants grown in Nebraska, USA.</title>
        <authorList>
            <person name="Schachtman D."/>
        </authorList>
    </citation>
    <scope>NUCLEOTIDE SEQUENCE [LARGE SCALE GENOMIC DNA]</scope>
    <source>
        <strain evidence="1 2">DS1307</strain>
    </source>
</reference>
<organism evidence="1 2">
    <name type="scientific">Neorhizobium huautlense</name>
    <dbReference type="NCBI Taxonomy" id="67774"/>
    <lineage>
        <taxon>Bacteria</taxon>
        <taxon>Pseudomonadati</taxon>
        <taxon>Pseudomonadota</taxon>
        <taxon>Alphaproteobacteria</taxon>
        <taxon>Hyphomicrobiales</taxon>
        <taxon>Rhizobiaceae</taxon>
        <taxon>Rhizobium/Agrobacterium group</taxon>
        <taxon>Neorhizobium</taxon>
    </lineage>
</organism>
<keyword evidence="2" id="KW-1185">Reference proteome</keyword>
<dbReference type="Proteomes" id="UP001241472">
    <property type="component" value="Unassembled WGS sequence"/>
</dbReference>
<evidence type="ECO:0000313" key="2">
    <source>
        <dbReference type="Proteomes" id="UP001241472"/>
    </source>
</evidence>
<evidence type="ECO:0008006" key="3">
    <source>
        <dbReference type="Google" id="ProtNLM"/>
    </source>
</evidence>
<name>A0ABT9PSZ2_9HYPH</name>
<comment type="caution">
    <text evidence="1">The sequence shown here is derived from an EMBL/GenBank/DDBJ whole genome shotgun (WGS) entry which is preliminary data.</text>
</comment>
<sequence>MTDNQPRYTTKRLHEEIAKARAYGMEFAASMCVERAAEYDASFDSTAYKTETLAGSAALTAIAAKIREKAASPSPETNTSAPDALLKEAIDAVWRCSLIIESSVRRGDGPMQYAEVQYALELVKEVRAALNAEGQP</sequence>